<feature type="domain" description="ABC transporter" evidence="5">
    <location>
        <begin position="7"/>
        <end position="257"/>
    </location>
</feature>
<evidence type="ECO:0000259" key="5">
    <source>
        <dbReference type="PROSITE" id="PS50893"/>
    </source>
</evidence>
<dbReference type="PATRIC" id="fig|1560234.3.peg.3018"/>
<dbReference type="InterPro" id="IPR003439">
    <property type="entry name" value="ABC_transporter-like_ATP-bd"/>
</dbReference>
<comment type="caution">
    <text evidence="6">The sequence shown here is derived from an EMBL/GenBank/DDBJ whole genome shotgun (WGS) entry which is preliminary data.</text>
</comment>
<evidence type="ECO:0000256" key="3">
    <source>
        <dbReference type="ARBA" id="ARBA00022741"/>
    </source>
</evidence>
<dbReference type="GO" id="GO:0055085">
    <property type="term" value="P:transmembrane transport"/>
    <property type="evidence" value="ECO:0007669"/>
    <property type="project" value="UniProtKB-ARBA"/>
</dbReference>
<dbReference type="InterPro" id="IPR027417">
    <property type="entry name" value="P-loop_NTPase"/>
</dbReference>
<proteinExistence type="inferred from homology"/>
<keyword evidence="2" id="KW-0813">Transport</keyword>
<dbReference type="AlphaFoldDB" id="A0A1B7XHB1"/>
<dbReference type="InterPro" id="IPR050319">
    <property type="entry name" value="ABC_transp_ATP-bind"/>
</dbReference>
<dbReference type="PANTHER" id="PTHR43776:SF7">
    <property type="entry name" value="D,D-DIPEPTIDE TRANSPORT ATP-BINDING PROTEIN DDPF-RELATED"/>
    <property type="match status" value="1"/>
</dbReference>
<dbReference type="GO" id="GO:0016887">
    <property type="term" value="F:ATP hydrolysis activity"/>
    <property type="evidence" value="ECO:0007669"/>
    <property type="project" value="InterPro"/>
</dbReference>
<dbReference type="FunFam" id="3.40.50.300:FF:000016">
    <property type="entry name" value="Oligopeptide ABC transporter ATP-binding component"/>
    <property type="match status" value="1"/>
</dbReference>
<keyword evidence="4 6" id="KW-0067">ATP-binding</keyword>
<dbReference type="OrthoDB" id="9809450at2"/>
<protein>
    <submittedName>
        <fullName evidence="6">Peptide ABC transporter ATP-binding protein</fullName>
    </submittedName>
</protein>
<dbReference type="Proteomes" id="UP000091979">
    <property type="component" value="Unassembled WGS sequence"/>
</dbReference>
<dbReference type="Pfam" id="PF00005">
    <property type="entry name" value="ABC_tran"/>
    <property type="match status" value="1"/>
</dbReference>
<dbReference type="EMBL" id="JXMS01000006">
    <property type="protein sequence ID" value="OBQ54888.1"/>
    <property type="molecule type" value="Genomic_DNA"/>
</dbReference>
<reference evidence="6 7" key="1">
    <citation type="submission" date="2015-01" db="EMBL/GenBank/DDBJ databases">
        <title>Desulfovibrio sp. JC271 draft genome sequence.</title>
        <authorList>
            <person name="Shivani Y."/>
            <person name="Subhash Y."/>
            <person name="Sasikala C."/>
            <person name="Ramana C.V."/>
        </authorList>
    </citation>
    <scope>NUCLEOTIDE SEQUENCE [LARGE SCALE GENOMIC DNA]</scope>
    <source>
        <strain evidence="6 7">JC271</strain>
    </source>
</reference>
<dbReference type="RefSeq" id="WP_066853310.1">
    <property type="nucleotide sequence ID" value="NZ_JXMS01000006.1"/>
</dbReference>
<dbReference type="Pfam" id="PF08352">
    <property type="entry name" value="oligo_HPY"/>
    <property type="match status" value="1"/>
</dbReference>
<dbReference type="InterPro" id="IPR017871">
    <property type="entry name" value="ABC_transporter-like_CS"/>
</dbReference>
<dbReference type="GO" id="GO:0005524">
    <property type="term" value="F:ATP binding"/>
    <property type="evidence" value="ECO:0007669"/>
    <property type="project" value="UniProtKB-KW"/>
</dbReference>
<dbReference type="Gene3D" id="3.40.50.300">
    <property type="entry name" value="P-loop containing nucleotide triphosphate hydrolases"/>
    <property type="match status" value="1"/>
</dbReference>
<keyword evidence="7" id="KW-1185">Reference proteome</keyword>
<sequence length="323" mass="35512">MSITTFLELKNVTRRFSVNQPLFSAAPRELTAVHDVNLSIEKGTTLGLVGESGCGKSTLAKIVAHLLPPTSGDVLLEGKSIWHADSAMKRSLPRRIQMIFQDPVSSLNPRKSIGKSIQEALDVHRVGSSADRKKVVTDLLERVGMRAEHYVRYPHEFSGGQRQRIAIARSLVLNPDFIVCDEAVSALDVSVQAQVLNLLAELQKDFGLTYMFISHDLAVVGHVSDIIAVMYLGRLVELASAQTLFDNALHPYTQMLLAAVPVPVPGRRSASDVQTGDLPSPLTPPKGCPFNPRCTRAMPVCREETPNWLEVDKNHHVLCHLYG</sequence>
<evidence type="ECO:0000313" key="7">
    <source>
        <dbReference type="Proteomes" id="UP000091979"/>
    </source>
</evidence>
<dbReference type="PROSITE" id="PS50893">
    <property type="entry name" value="ABC_TRANSPORTER_2"/>
    <property type="match status" value="1"/>
</dbReference>
<dbReference type="InterPro" id="IPR013563">
    <property type="entry name" value="Oligopep_ABC_C"/>
</dbReference>
<comment type="similarity">
    <text evidence="1">Belongs to the ABC transporter superfamily.</text>
</comment>
<name>A0A1B7XHB1_9BACT</name>
<dbReference type="InterPro" id="IPR003593">
    <property type="entry name" value="AAA+_ATPase"/>
</dbReference>
<gene>
    <name evidence="6" type="ORF">SP90_05265</name>
</gene>
<accession>A0A1B7XHB1</accession>
<keyword evidence="3" id="KW-0547">Nucleotide-binding</keyword>
<dbReference type="SMART" id="SM00382">
    <property type="entry name" value="AAA"/>
    <property type="match status" value="1"/>
</dbReference>
<evidence type="ECO:0000256" key="1">
    <source>
        <dbReference type="ARBA" id="ARBA00005417"/>
    </source>
</evidence>
<evidence type="ECO:0000256" key="4">
    <source>
        <dbReference type="ARBA" id="ARBA00022840"/>
    </source>
</evidence>
<dbReference type="CDD" id="cd03257">
    <property type="entry name" value="ABC_NikE_OppD_transporters"/>
    <property type="match status" value="1"/>
</dbReference>
<dbReference type="STRING" id="1560234.SP90_05265"/>
<dbReference type="PANTHER" id="PTHR43776">
    <property type="entry name" value="TRANSPORT ATP-BINDING PROTEIN"/>
    <property type="match status" value="1"/>
</dbReference>
<dbReference type="PROSITE" id="PS00211">
    <property type="entry name" value="ABC_TRANSPORTER_1"/>
    <property type="match status" value="1"/>
</dbReference>
<dbReference type="GO" id="GO:0015833">
    <property type="term" value="P:peptide transport"/>
    <property type="evidence" value="ECO:0007669"/>
    <property type="project" value="InterPro"/>
</dbReference>
<evidence type="ECO:0000256" key="2">
    <source>
        <dbReference type="ARBA" id="ARBA00022448"/>
    </source>
</evidence>
<organism evidence="6 7">
    <name type="scientific">Halodesulfovibrio spirochaetisodalis</name>
    <dbReference type="NCBI Taxonomy" id="1560234"/>
    <lineage>
        <taxon>Bacteria</taxon>
        <taxon>Pseudomonadati</taxon>
        <taxon>Thermodesulfobacteriota</taxon>
        <taxon>Desulfovibrionia</taxon>
        <taxon>Desulfovibrionales</taxon>
        <taxon>Desulfovibrionaceae</taxon>
        <taxon>Halodesulfovibrio</taxon>
    </lineage>
</organism>
<evidence type="ECO:0000313" key="6">
    <source>
        <dbReference type="EMBL" id="OBQ54888.1"/>
    </source>
</evidence>
<dbReference type="SUPFAM" id="SSF52540">
    <property type="entry name" value="P-loop containing nucleoside triphosphate hydrolases"/>
    <property type="match status" value="1"/>
</dbReference>
<dbReference type="NCBIfam" id="TIGR01727">
    <property type="entry name" value="oligo_HPY"/>
    <property type="match status" value="1"/>
</dbReference>